<evidence type="ECO:0000259" key="7">
    <source>
        <dbReference type="PROSITE" id="PS50863"/>
    </source>
</evidence>
<evidence type="ECO:0000256" key="3">
    <source>
        <dbReference type="ARBA" id="ARBA00023125"/>
    </source>
</evidence>
<dbReference type="SUPFAM" id="SSF101936">
    <property type="entry name" value="DNA-binding pseudobarrel domain"/>
    <property type="match status" value="2"/>
</dbReference>
<keyword evidence="9" id="KW-1185">Reference proteome</keyword>
<proteinExistence type="predicted"/>
<dbReference type="GO" id="GO:0005634">
    <property type="term" value="C:nucleus"/>
    <property type="evidence" value="ECO:0007669"/>
    <property type="project" value="UniProtKB-SubCell"/>
</dbReference>
<keyword evidence="4" id="KW-0804">Transcription</keyword>
<accession>A0AAX6I5L1</accession>
<evidence type="ECO:0000313" key="8">
    <source>
        <dbReference type="EMBL" id="KAJ6848213.1"/>
    </source>
</evidence>
<evidence type="ECO:0000256" key="4">
    <source>
        <dbReference type="ARBA" id="ARBA00023163"/>
    </source>
</evidence>
<evidence type="ECO:0000256" key="2">
    <source>
        <dbReference type="ARBA" id="ARBA00023015"/>
    </source>
</evidence>
<dbReference type="SMART" id="SM01019">
    <property type="entry name" value="B3"/>
    <property type="match status" value="2"/>
</dbReference>
<keyword evidence="3" id="KW-0238">DNA-binding</keyword>
<gene>
    <name evidence="8" type="ORF">M6B38_273190</name>
</gene>
<dbReference type="InterPro" id="IPR044837">
    <property type="entry name" value="REM16-like"/>
</dbReference>
<dbReference type="CDD" id="cd10017">
    <property type="entry name" value="B3_DNA"/>
    <property type="match status" value="2"/>
</dbReference>
<evidence type="ECO:0000256" key="1">
    <source>
        <dbReference type="ARBA" id="ARBA00004123"/>
    </source>
</evidence>
<keyword evidence="5" id="KW-0539">Nucleus</keyword>
<feature type="compositionally biased region" description="Basic and acidic residues" evidence="6">
    <location>
        <begin position="289"/>
        <end position="302"/>
    </location>
</feature>
<evidence type="ECO:0000256" key="5">
    <source>
        <dbReference type="ARBA" id="ARBA00023242"/>
    </source>
</evidence>
<dbReference type="InterPro" id="IPR015300">
    <property type="entry name" value="DNA-bd_pseudobarrel_sf"/>
</dbReference>
<dbReference type="GO" id="GO:0003677">
    <property type="term" value="F:DNA binding"/>
    <property type="evidence" value="ECO:0007669"/>
    <property type="project" value="UniProtKB-KW"/>
</dbReference>
<evidence type="ECO:0000256" key="6">
    <source>
        <dbReference type="SAM" id="MobiDB-lite"/>
    </source>
</evidence>
<protein>
    <submittedName>
        <fullName evidence="8">B3 domain-containing protein-like</fullName>
    </submittedName>
</protein>
<dbReference type="Pfam" id="PF02362">
    <property type="entry name" value="B3"/>
    <property type="match status" value="2"/>
</dbReference>
<feature type="region of interest" description="Disordered" evidence="6">
    <location>
        <begin position="275"/>
        <end position="317"/>
    </location>
</feature>
<comment type="subcellular location">
    <subcellularLocation>
        <location evidence="1">Nucleus</location>
    </subcellularLocation>
</comment>
<keyword evidence="2" id="KW-0805">Transcription regulation</keyword>
<feature type="domain" description="TF-B3" evidence="7">
    <location>
        <begin position="135"/>
        <end position="228"/>
    </location>
</feature>
<dbReference type="PANTHER" id="PTHR31391:SF106">
    <property type="entry name" value="B3 DOMAIN-CONTAINING PROTEIN OS01G0723500"/>
    <property type="match status" value="1"/>
</dbReference>
<dbReference type="PANTHER" id="PTHR31391">
    <property type="entry name" value="B3 DOMAIN-CONTAINING PROTEIN OS11G0197600-RELATED"/>
    <property type="match status" value="1"/>
</dbReference>
<sequence>MEDQLMAVCSLSSESSVAEAIVVTIERSAANFAKIVVAVCEKWKRLAPSSVVVSYSVPDQSMGTCLVTLTSDADVANMYDLHKALKAPVVKMSAMAVGAEPRTREDSRSARLDVNCENCKKYAEHLYWDHTEVNGMSFFKAMTGDFFQQMELPKKFVNQFRGELSEKTLLKGPSGYARPVALTKTRTGTFLQSGWKEFVEAHNIEANDILFFTYDGNSCFNIVICDESCCEKTTSYYANTRGSLKRKRSAAPLKNQNGRSQRRVVECISSSISLDDSLQDVPSSTPHSSSKENEAAGSEDQRIGSSSRRKLGRSTRFSTYLKSRRGKKRTIRGSKYQVQQESLEKHSSKTLKLGNQNIYISKRLPLTYEERKRALPLVDAVQSDNPCFLTVMRLTMLHRANFMTVPAGFKAAYLPSRACNVCLQVPSRQKTWTVNFVIKGPQMGFCGGWRDFHLHNNLQVGDICLFELVSKHENIVMTVHIDRARIIKEEASV</sequence>
<reference evidence="8" key="2">
    <citation type="submission" date="2023-04" db="EMBL/GenBank/DDBJ databases">
        <authorList>
            <person name="Bruccoleri R.E."/>
            <person name="Oakeley E.J."/>
            <person name="Faust A.-M."/>
            <person name="Dessus-Babus S."/>
            <person name="Altorfer M."/>
            <person name="Burckhardt D."/>
            <person name="Oertli M."/>
            <person name="Naumann U."/>
            <person name="Petersen F."/>
            <person name="Wong J."/>
        </authorList>
    </citation>
    <scope>NUCLEOTIDE SEQUENCE</scope>
    <source>
        <strain evidence="8">GSM-AAB239-AS_SAM_17_03QT</strain>
        <tissue evidence="8">Leaf</tissue>
    </source>
</reference>
<name>A0AAX6I5L1_IRIPA</name>
<dbReference type="PROSITE" id="PS50863">
    <property type="entry name" value="B3"/>
    <property type="match status" value="2"/>
</dbReference>
<dbReference type="Proteomes" id="UP001140949">
    <property type="component" value="Unassembled WGS sequence"/>
</dbReference>
<feature type="domain" description="TF-B3" evidence="7">
    <location>
        <begin position="388"/>
        <end position="485"/>
    </location>
</feature>
<dbReference type="InterPro" id="IPR003340">
    <property type="entry name" value="B3_DNA-bd"/>
</dbReference>
<dbReference type="AlphaFoldDB" id="A0AAX6I5L1"/>
<dbReference type="EMBL" id="JANAVB010004600">
    <property type="protein sequence ID" value="KAJ6848213.1"/>
    <property type="molecule type" value="Genomic_DNA"/>
</dbReference>
<reference evidence="8" key="1">
    <citation type="journal article" date="2023" name="GigaByte">
        <title>Genome assembly of the bearded iris, Iris pallida Lam.</title>
        <authorList>
            <person name="Bruccoleri R.E."/>
            <person name="Oakeley E.J."/>
            <person name="Faust A.M.E."/>
            <person name="Altorfer M."/>
            <person name="Dessus-Babus S."/>
            <person name="Burckhardt D."/>
            <person name="Oertli M."/>
            <person name="Naumann U."/>
            <person name="Petersen F."/>
            <person name="Wong J."/>
        </authorList>
    </citation>
    <scope>NUCLEOTIDE SEQUENCE</scope>
    <source>
        <strain evidence="8">GSM-AAB239-AS_SAM_17_03QT</strain>
    </source>
</reference>
<comment type="caution">
    <text evidence="8">The sequence shown here is derived from an EMBL/GenBank/DDBJ whole genome shotgun (WGS) entry which is preliminary data.</text>
</comment>
<organism evidence="8 9">
    <name type="scientific">Iris pallida</name>
    <name type="common">Sweet iris</name>
    <dbReference type="NCBI Taxonomy" id="29817"/>
    <lineage>
        <taxon>Eukaryota</taxon>
        <taxon>Viridiplantae</taxon>
        <taxon>Streptophyta</taxon>
        <taxon>Embryophyta</taxon>
        <taxon>Tracheophyta</taxon>
        <taxon>Spermatophyta</taxon>
        <taxon>Magnoliopsida</taxon>
        <taxon>Liliopsida</taxon>
        <taxon>Asparagales</taxon>
        <taxon>Iridaceae</taxon>
        <taxon>Iridoideae</taxon>
        <taxon>Irideae</taxon>
        <taxon>Iris</taxon>
    </lineage>
</organism>
<dbReference type="Gene3D" id="2.40.330.10">
    <property type="entry name" value="DNA-binding pseudobarrel domain"/>
    <property type="match status" value="2"/>
</dbReference>
<evidence type="ECO:0000313" key="9">
    <source>
        <dbReference type="Proteomes" id="UP001140949"/>
    </source>
</evidence>